<protein>
    <submittedName>
        <fullName evidence="7">Uncharacterized protein</fullName>
    </submittedName>
</protein>
<evidence type="ECO:0000256" key="5">
    <source>
        <dbReference type="ARBA" id="ARBA00023136"/>
    </source>
</evidence>
<keyword evidence="3 6" id="KW-0812">Transmembrane</keyword>
<name>A0A9X0AK53_9HELO</name>
<comment type="subcellular location">
    <subcellularLocation>
        <location evidence="1">Membrane</location>
        <topology evidence="1">Multi-pass membrane protein</topology>
    </subcellularLocation>
</comment>
<evidence type="ECO:0000313" key="8">
    <source>
        <dbReference type="Proteomes" id="UP001152300"/>
    </source>
</evidence>
<evidence type="ECO:0000313" key="7">
    <source>
        <dbReference type="EMBL" id="KAJ8064180.1"/>
    </source>
</evidence>
<evidence type="ECO:0000256" key="3">
    <source>
        <dbReference type="ARBA" id="ARBA00022692"/>
    </source>
</evidence>
<reference evidence="7" key="1">
    <citation type="submission" date="2022-11" db="EMBL/GenBank/DDBJ databases">
        <title>Genome Resource of Sclerotinia nivalis Strain SnTB1, a Plant Pathogen Isolated from American Ginseng.</title>
        <authorList>
            <person name="Fan S."/>
        </authorList>
    </citation>
    <scope>NUCLEOTIDE SEQUENCE</scope>
    <source>
        <strain evidence="7">SnTB1</strain>
    </source>
</reference>
<gene>
    <name evidence="7" type="ORF">OCU04_006531</name>
</gene>
<sequence>MAMAELCSSMPRTGGLYYASAVLAPDGYGLLCSWVSGWSNFAGEVTAPCANNYALASMILTAQIVHSDYVIWIGHVYLLLLALLFLQGLFAMNSTKFIGRLSTIGTITNFTVFLISIVWFLARSIDELKADPNSMVWTSEDVSNGMWTMAGYDAPFQLSEECSNANIAGPKSIVMTAQLGLWFS</sequence>
<accession>A0A9X0AK53</accession>
<feature type="transmembrane region" description="Helical" evidence="6">
    <location>
        <begin position="69"/>
        <end position="91"/>
    </location>
</feature>
<dbReference type="Pfam" id="PF13520">
    <property type="entry name" value="AA_permease_2"/>
    <property type="match status" value="1"/>
</dbReference>
<dbReference type="PANTHER" id="PTHR45649">
    <property type="entry name" value="AMINO-ACID PERMEASE BAT1"/>
    <property type="match status" value="1"/>
</dbReference>
<dbReference type="AlphaFoldDB" id="A0A9X0AK53"/>
<dbReference type="InterPro" id="IPR002293">
    <property type="entry name" value="AA/rel_permease1"/>
</dbReference>
<feature type="transmembrane region" description="Helical" evidence="6">
    <location>
        <begin position="97"/>
        <end position="122"/>
    </location>
</feature>
<comment type="caution">
    <text evidence="7">The sequence shown here is derived from an EMBL/GenBank/DDBJ whole genome shotgun (WGS) entry which is preliminary data.</text>
</comment>
<keyword evidence="5 6" id="KW-0472">Membrane</keyword>
<keyword evidence="4 6" id="KW-1133">Transmembrane helix</keyword>
<dbReference type="OrthoDB" id="4476201at2759"/>
<dbReference type="PANTHER" id="PTHR45649:SF29">
    <property type="entry name" value="AMINO ACID TRANSPORTER (EUROFUNG)"/>
    <property type="match status" value="1"/>
</dbReference>
<dbReference type="Proteomes" id="UP001152300">
    <property type="component" value="Unassembled WGS sequence"/>
</dbReference>
<evidence type="ECO:0000256" key="6">
    <source>
        <dbReference type="SAM" id="Phobius"/>
    </source>
</evidence>
<keyword evidence="8" id="KW-1185">Reference proteome</keyword>
<evidence type="ECO:0000256" key="2">
    <source>
        <dbReference type="ARBA" id="ARBA00022448"/>
    </source>
</evidence>
<dbReference type="Gene3D" id="1.20.1740.10">
    <property type="entry name" value="Amino acid/polyamine transporter I"/>
    <property type="match status" value="1"/>
</dbReference>
<dbReference type="GO" id="GO:0022857">
    <property type="term" value="F:transmembrane transporter activity"/>
    <property type="evidence" value="ECO:0007669"/>
    <property type="project" value="InterPro"/>
</dbReference>
<proteinExistence type="predicted"/>
<evidence type="ECO:0000256" key="1">
    <source>
        <dbReference type="ARBA" id="ARBA00004141"/>
    </source>
</evidence>
<keyword evidence="2" id="KW-0813">Transport</keyword>
<dbReference type="EMBL" id="JAPEIS010000007">
    <property type="protein sequence ID" value="KAJ8064180.1"/>
    <property type="molecule type" value="Genomic_DNA"/>
</dbReference>
<evidence type="ECO:0000256" key="4">
    <source>
        <dbReference type="ARBA" id="ARBA00022989"/>
    </source>
</evidence>
<organism evidence="7 8">
    <name type="scientific">Sclerotinia nivalis</name>
    <dbReference type="NCBI Taxonomy" id="352851"/>
    <lineage>
        <taxon>Eukaryota</taxon>
        <taxon>Fungi</taxon>
        <taxon>Dikarya</taxon>
        <taxon>Ascomycota</taxon>
        <taxon>Pezizomycotina</taxon>
        <taxon>Leotiomycetes</taxon>
        <taxon>Helotiales</taxon>
        <taxon>Sclerotiniaceae</taxon>
        <taxon>Sclerotinia</taxon>
    </lineage>
</organism>
<dbReference type="GO" id="GO:0016020">
    <property type="term" value="C:membrane"/>
    <property type="evidence" value="ECO:0007669"/>
    <property type="project" value="UniProtKB-SubCell"/>
</dbReference>